<proteinExistence type="predicted"/>
<evidence type="ECO:0000256" key="3">
    <source>
        <dbReference type="ARBA" id="ARBA00023125"/>
    </source>
</evidence>
<evidence type="ECO:0000256" key="6">
    <source>
        <dbReference type="SAM" id="MobiDB-lite"/>
    </source>
</evidence>
<evidence type="ECO:0000313" key="7">
    <source>
        <dbReference type="EMBL" id="KAF9511443.1"/>
    </source>
</evidence>
<evidence type="ECO:0000313" key="8">
    <source>
        <dbReference type="Proteomes" id="UP000886523"/>
    </source>
</evidence>
<evidence type="ECO:0008006" key="9">
    <source>
        <dbReference type="Google" id="ProtNLM"/>
    </source>
</evidence>
<evidence type="ECO:0000256" key="1">
    <source>
        <dbReference type="ARBA" id="ARBA00004123"/>
    </source>
</evidence>
<dbReference type="AlphaFoldDB" id="A0A9P6AT41"/>
<comment type="subcellular location">
    <subcellularLocation>
        <location evidence="1">Nucleus</location>
    </subcellularLocation>
</comment>
<keyword evidence="8" id="KW-1185">Reference proteome</keyword>
<sequence>MATIEPGQTLISQSFPEIPAVPSDPAEDVTKHLDDPDVRRMIAEQYAPPALILRGIVSPEEVRQLFAIFFERLNPHIEVLRQDIHTIPTLLARCPLLFTVICTLASRYLVSRPDLYPIALSLAKEAISAACFSDHGEGTGSQISADTCLALALFSLWAPPSAPQKNTGLFRDKRWIWAGLSVRMAEELVANLPPAHTAGAVLPLPSLAVSPHGLPEPTSGARHSSDDLFGPTAVLELCRTIDSTWSILRSASFGLTAPPSASAQPSSTTSLSQALEGLRSTMAWSALTRRNPIVEDEGDVVQFAKSLKSQLPHVMGGFMGSLIRSSPLASSASGGAGVARSIQKCLTTLDELGEHARALARRGDISDDLVGINVLCQNILLDICYYRLVVHTLELQTSPEDNTYFSNGLQKRRGRPSKTSKSREPLVST</sequence>
<evidence type="ECO:0000256" key="4">
    <source>
        <dbReference type="ARBA" id="ARBA00023163"/>
    </source>
</evidence>
<dbReference type="OrthoDB" id="39175at2759"/>
<keyword evidence="2" id="KW-0805">Transcription regulation</keyword>
<dbReference type="Proteomes" id="UP000886523">
    <property type="component" value="Unassembled WGS sequence"/>
</dbReference>
<organism evidence="7 8">
    <name type="scientific">Hydnum rufescens UP504</name>
    <dbReference type="NCBI Taxonomy" id="1448309"/>
    <lineage>
        <taxon>Eukaryota</taxon>
        <taxon>Fungi</taxon>
        <taxon>Dikarya</taxon>
        <taxon>Basidiomycota</taxon>
        <taxon>Agaricomycotina</taxon>
        <taxon>Agaricomycetes</taxon>
        <taxon>Cantharellales</taxon>
        <taxon>Hydnaceae</taxon>
        <taxon>Hydnum</taxon>
    </lineage>
</organism>
<comment type="caution">
    <text evidence="7">The sequence shown here is derived from an EMBL/GenBank/DDBJ whole genome shotgun (WGS) entry which is preliminary data.</text>
</comment>
<accession>A0A9P6AT41</accession>
<feature type="region of interest" description="Disordered" evidence="6">
    <location>
        <begin position="404"/>
        <end position="429"/>
    </location>
</feature>
<dbReference type="CDD" id="cd12148">
    <property type="entry name" value="fungal_TF_MHR"/>
    <property type="match status" value="1"/>
</dbReference>
<dbReference type="GO" id="GO:0000976">
    <property type="term" value="F:transcription cis-regulatory region binding"/>
    <property type="evidence" value="ECO:0007669"/>
    <property type="project" value="TreeGrafter"/>
</dbReference>
<dbReference type="PANTHER" id="PTHR31845:SF17">
    <property type="entry name" value="ZN(II)2CYS6 TRANSCRIPTION FACTOR (EUROFUNG)"/>
    <property type="match status" value="1"/>
</dbReference>
<dbReference type="InterPro" id="IPR051089">
    <property type="entry name" value="prtT"/>
</dbReference>
<keyword evidence="4" id="KW-0804">Transcription</keyword>
<gene>
    <name evidence="7" type="ORF">BS47DRAFT_1173943</name>
</gene>
<reference evidence="7" key="1">
    <citation type="journal article" date="2020" name="Nat. Commun.">
        <title>Large-scale genome sequencing of mycorrhizal fungi provides insights into the early evolution of symbiotic traits.</title>
        <authorList>
            <person name="Miyauchi S."/>
            <person name="Kiss E."/>
            <person name="Kuo A."/>
            <person name="Drula E."/>
            <person name="Kohler A."/>
            <person name="Sanchez-Garcia M."/>
            <person name="Morin E."/>
            <person name="Andreopoulos B."/>
            <person name="Barry K.W."/>
            <person name="Bonito G."/>
            <person name="Buee M."/>
            <person name="Carver A."/>
            <person name="Chen C."/>
            <person name="Cichocki N."/>
            <person name="Clum A."/>
            <person name="Culley D."/>
            <person name="Crous P.W."/>
            <person name="Fauchery L."/>
            <person name="Girlanda M."/>
            <person name="Hayes R.D."/>
            <person name="Keri Z."/>
            <person name="LaButti K."/>
            <person name="Lipzen A."/>
            <person name="Lombard V."/>
            <person name="Magnuson J."/>
            <person name="Maillard F."/>
            <person name="Murat C."/>
            <person name="Nolan M."/>
            <person name="Ohm R.A."/>
            <person name="Pangilinan J."/>
            <person name="Pereira M.F."/>
            <person name="Perotto S."/>
            <person name="Peter M."/>
            <person name="Pfister S."/>
            <person name="Riley R."/>
            <person name="Sitrit Y."/>
            <person name="Stielow J.B."/>
            <person name="Szollosi G."/>
            <person name="Zifcakova L."/>
            <person name="Stursova M."/>
            <person name="Spatafora J.W."/>
            <person name="Tedersoo L."/>
            <person name="Vaario L.M."/>
            <person name="Yamada A."/>
            <person name="Yan M."/>
            <person name="Wang P."/>
            <person name="Xu J."/>
            <person name="Bruns T."/>
            <person name="Baldrian P."/>
            <person name="Vilgalys R."/>
            <person name="Dunand C."/>
            <person name="Henrissat B."/>
            <person name="Grigoriev I.V."/>
            <person name="Hibbett D."/>
            <person name="Nagy L.G."/>
            <person name="Martin F.M."/>
        </authorList>
    </citation>
    <scope>NUCLEOTIDE SEQUENCE</scope>
    <source>
        <strain evidence="7">UP504</strain>
    </source>
</reference>
<dbReference type="EMBL" id="MU129000">
    <property type="protein sequence ID" value="KAF9511443.1"/>
    <property type="molecule type" value="Genomic_DNA"/>
</dbReference>
<evidence type="ECO:0000256" key="5">
    <source>
        <dbReference type="ARBA" id="ARBA00023242"/>
    </source>
</evidence>
<keyword evidence="3" id="KW-0238">DNA-binding</keyword>
<name>A0A9P6AT41_9AGAM</name>
<keyword evidence="5" id="KW-0539">Nucleus</keyword>
<dbReference type="PANTHER" id="PTHR31845">
    <property type="entry name" value="FINGER DOMAIN PROTEIN, PUTATIVE-RELATED"/>
    <property type="match status" value="1"/>
</dbReference>
<dbReference type="GO" id="GO:0005634">
    <property type="term" value="C:nucleus"/>
    <property type="evidence" value="ECO:0007669"/>
    <property type="project" value="UniProtKB-SubCell"/>
</dbReference>
<evidence type="ECO:0000256" key="2">
    <source>
        <dbReference type="ARBA" id="ARBA00023015"/>
    </source>
</evidence>
<feature type="compositionally biased region" description="Basic residues" evidence="6">
    <location>
        <begin position="410"/>
        <end position="420"/>
    </location>
</feature>
<protein>
    <recommendedName>
        <fullName evidence="9">Transcription factor domain-containing protein</fullName>
    </recommendedName>
</protein>
<dbReference type="GO" id="GO:0000981">
    <property type="term" value="F:DNA-binding transcription factor activity, RNA polymerase II-specific"/>
    <property type="evidence" value="ECO:0007669"/>
    <property type="project" value="TreeGrafter"/>
</dbReference>